<dbReference type="EMBL" id="JASKHM010000011">
    <property type="protein sequence ID" value="MEQ4484573.1"/>
    <property type="molecule type" value="Genomic_DNA"/>
</dbReference>
<sequence>MGNLDGRVCLVTGAGGGIGRSISLKLASQGARLVLTDINEEQLNHTVQQCCALGVPAYGYRLDLTDVSALEDVVEQTKSRFQKIDVLANVAGMMETRSFLEITADEWNRMFAINVTPTFQLMQLAAKEMIGQGTGGSIINLASTAGRLHRPMAAHYAASKAAIISLTRSAAVALAPSNIRVNAVCPGIIDTPMIQQVRESRSELLAVSQDDIQKHWERIIPMGRLASPDEVADLAAFLASDAARYITGEAIGINGGTDAS</sequence>
<dbReference type="Gene3D" id="3.40.50.720">
    <property type="entry name" value="NAD(P)-binding Rossmann-like Domain"/>
    <property type="match status" value="1"/>
</dbReference>
<evidence type="ECO:0000259" key="3">
    <source>
        <dbReference type="SMART" id="SM00822"/>
    </source>
</evidence>
<accession>A0ABV1KWT5</accession>
<dbReference type="InterPro" id="IPR002347">
    <property type="entry name" value="SDR_fam"/>
</dbReference>
<dbReference type="Proteomes" id="UP001493487">
    <property type="component" value="Unassembled WGS sequence"/>
</dbReference>
<gene>
    <name evidence="4" type="ORF">QJS35_19420</name>
</gene>
<evidence type="ECO:0000256" key="1">
    <source>
        <dbReference type="ARBA" id="ARBA00006484"/>
    </source>
</evidence>
<dbReference type="Pfam" id="PF13561">
    <property type="entry name" value="adh_short_C2"/>
    <property type="match status" value="1"/>
</dbReference>
<dbReference type="PROSITE" id="PS00061">
    <property type="entry name" value="ADH_SHORT"/>
    <property type="match status" value="1"/>
</dbReference>
<dbReference type="PANTHER" id="PTHR42760:SF133">
    <property type="entry name" value="3-OXOACYL-[ACYL-CARRIER-PROTEIN] REDUCTASE"/>
    <property type="match status" value="1"/>
</dbReference>
<evidence type="ECO:0000313" key="4">
    <source>
        <dbReference type="EMBL" id="MEQ4484573.1"/>
    </source>
</evidence>
<name>A0ABV1KWT5_9BACL</name>
<dbReference type="RefSeq" id="WP_232186830.1">
    <property type="nucleotide sequence ID" value="NZ_JAIOAP010000010.1"/>
</dbReference>
<keyword evidence="2" id="KW-0560">Oxidoreductase</keyword>
<organism evidence="4 5">
    <name type="scientific">Cohnella silvisoli</name>
    <dbReference type="NCBI Taxonomy" id="2873699"/>
    <lineage>
        <taxon>Bacteria</taxon>
        <taxon>Bacillati</taxon>
        <taxon>Bacillota</taxon>
        <taxon>Bacilli</taxon>
        <taxon>Bacillales</taxon>
        <taxon>Paenibacillaceae</taxon>
        <taxon>Cohnella</taxon>
    </lineage>
</organism>
<feature type="domain" description="Ketoreductase" evidence="3">
    <location>
        <begin position="7"/>
        <end position="191"/>
    </location>
</feature>
<dbReference type="CDD" id="cd05233">
    <property type="entry name" value="SDR_c"/>
    <property type="match status" value="1"/>
</dbReference>
<dbReference type="PRINTS" id="PR00080">
    <property type="entry name" value="SDRFAMILY"/>
</dbReference>
<dbReference type="InterPro" id="IPR020904">
    <property type="entry name" value="Sc_DH/Rdtase_CS"/>
</dbReference>
<comment type="caution">
    <text evidence="4">The sequence shown here is derived from an EMBL/GenBank/DDBJ whole genome shotgun (WGS) entry which is preliminary data.</text>
</comment>
<comment type="similarity">
    <text evidence="1">Belongs to the short-chain dehydrogenases/reductases (SDR) family.</text>
</comment>
<dbReference type="InterPro" id="IPR057326">
    <property type="entry name" value="KR_dom"/>
</dbReference>
<dbReference type="PANTHER" id="PTHR42760">
    <property type="entry name" value="SHORT-CHAIN DEHYDROGENASES/REDUCTASES FAMILY MEMBER"/>
    <property type="match status" value="1"/>
</dbReference>
<dbReference type="InterPro" id="IPR036291">
    <property type="entry name" value="NAD(P)-bd_dom_sf"/>
</dbReference>
<dbReference type="NCBIfam" id="NF005559">
    <property type="entry name" value="PRK07231.1"/>
    <property type="match status" value="1"/>
</dbReference>
<evidence type="ECO:0000313" key="5">
    <source>
        <dbReference type="Proteomes" id="UP001493487"/>
    </source>
</evidence>
<dbReference type="PRINTS" id="PR00081">
    <property type="entry name" value="GDHRDH"/>
</dbReference>
<reference evidence="4 5" key="1">
    <citation type="journal article" date="2023" name="Genome Announc.">
        <title>Pan-Genome Analyses of the Genus Cohnella and Proposal of the Novel Species Cohnella silvisoli sp. nov., Isolated from Forest Soil.</title>
        <authorList>
            <person name="Wang C."/>
            <person name="Mao L."/>
            <person name="Bao G."/>
            <person name="Zhu H."/>
        </authorList>
    </citation>
    <scope>NUCLEOTIDE SEQUENCE [LARGE SCALE GENOMIC DNA]</scope>
    <source>
        <strain evidence="4 5">NL03-T5-1</strain>
    </source>
</reference>
<proteinExistence type="inferred from homology"/>
<evidence type="ECO:0000256" key="2">
    <source>
        <dbReference type="ARBA" id="ARBA00023002"/>
    </source>
</evidence>
<protein>
    <submittedName>
        <fullName evidence="4">SDR family NAD(P)-dependent oxidoreductase</fullName>
    </submittedName>
</protein>
<dbReference type="SMART" id="SM00822">
    <property type="entry name" value="PKS_KR"/>
    <property type="match status" value="1"/>
</dbReference>
<keyword evidence="5" id="KW-1185">Reference proteome</keyword>
<dbReference type="SUPFAM" id="SSF51735">
    <property type="entry name" value="NAD(P)-binding Rossmann-fold domains"/>
    <property type="match status" value="1"/>
</dbReference>